<comment type="caution">
    <text evidence="1">The sequence shown here is derived from an EMBL/GenBank/DDBJ whole genome shotgun (WGS) entry which is preliminary data.</text>
</comment>
<dbReference type="AlphaFoldDB" id="A0AAE0M236"/>
<accession>A0AAE0M236</accession>
<sequence>MSAHSQNSTIVPMLLFNAFTFDKCWAVHLGFRAGGVTLRVNWLGKGTAKKIADMIQTNAPGLTGWTINMNLALWSRYEGPFLVQFRAWQVTTLRRQRVYYDKARWNPDSGAKEGGVFFKVNWSKDKVKEMIQIRNTYRAELTGVRMEHGSEFYASMVDIRGRRTVRGAHGG</sequence>
<protein>
    <submittedName>
        <fullName evidence="1">Uncharacterized protein</fullName>
    </submittedName>
</protein>
<name>A0AAE0M236_9PEZI</name>
<organism evidence="1 2">
    <name type="scientific">Apodospora peruviana</name>
    <dbReference type="NCBI Taxonomy" id="516989"/>
    <lineage>
        <taxon>Eukaryota</taxon>
        <taxon>Fungi</taxon>
        <taxon>Dikarya</taxon>
        <taxon>Ascomycota</taxon>
        <taxon>Pezizomycotina</taxon>
        <taxon>Sordariomycetes</taxon>
        <taxon>Sordariomycetidae</taxon>
        <taxon>Sordariales</taxon>
        <taxon>Lasiosphaeriaceae</taxon>
        <taxon>Apodospora</taxon>
    </lineage>
</organism>
<dbReference type="EMBL" id="JAUEDM010000005">
    <property type="protein sequence ID" value="KAK3315963.1"/>
    <property type="molecule type" value="Genomic_DNA"/>
</dbReference>
<reference evidence="1" key="2">
    <citation type="submission" date="2023-06" db="EMBL/GenBank/DDBJ databases">
        <authorList>
            <consortium name="Lawrence Berkeley National Laboratory"/>
            <person name="Haridas S."/>
            <person name="Hensen N."/>
            <person name="Bonometti L."/>
            <person name="Westerberg I."/>
            <person name="Brannstrom I.O."/>
            <person name="Guillou S."/>
            <person name="Cros-Aarteil S."/>
            <person name="Calhoun S."/>
            <person name="Kuo A."/>
            <person name="Mondo S."/>
            <person name="Pangilinan J."/>
            <person name="Riley R."/>
            <person name="Labutti K."/>
            <person name="Andreopoulos B."/>
            <person name="Lipzen A."/>
            <person name="Chen C."/>
            <person name="Yanf M."/>
            <person name="Daum C."/>
            <person name="Ng V."/>
            <person name="Clum A."/>
            <person name="Steindorff A."/>
            <person name="Ohm R."/>
            <person name="Martin F."/>
            <person name="Silar P."/>
            <person name="Natvig D."/>
            <person name="Lalanne C."/>
            <person name="Gautier V."/>
            <person name="Ament-Velasquez S.L."/>
            <person name="Kruys A."/>
            <person name="Hutchinson M.I."/>
            <person name="Powell A.J."/>
            <person name="Barry K."/>
            <person name="Miller A.N."/>
            <person name="Grigoriev I.V."/>
            <person name="Debuchy R."/>
            <person name="Gladieux P."/>
            <person name="Thoren M.H."/>
            <person name="Johannesson H."/>
        </authorList>
    </citation>
    <scope>NUCLEOTIDE SEQUENCE</scope>
    <source>
        <strain evidence="1">CBS 118394</strain>
    </source>
</reference>
<reference evidence="1" key="1">
    <citation type="journal article" date="2023" name="Mol. Phylogenet. Evol.">
        <title>Genome-scale phylogeny and comparative genomics of the fungal order Sordariales.</title>
        <authorList>
            <person name="Hensen N."/>
            <person name="Bonometti L."/>
            <person name="Westerberg I."/>
            <person name="Brannstrom I.O."/>
            <person name="Guillou S."/>
            <person name="Cros-Aarteil S."/>
            <person name="Calhoun S."/>
            <person name="Haridas S."/>
            <person name="Kuo A."/>
            <person name="Mondo S."/>
            <person name="Pangilinan J."/>
            <person name="Riley R."/>
            <person name="LaButti K."/>
            <person name="Andreopoulos B."/>
            <person name="Lipzen A."/>
            <person name="Chen C."/>
            <person name="Yan M."/>
            <person name="Daum C."/>
            <person name="Ng V."/>
            <person name="Clum A."/>
            <person name="Steindorff A."/>
            <person name="Ohm R.A."/>
            <person name="Martin F."/>
            <person name="Silar P."/>
            <person name="Natvig D.O."/>
            <person name="Lalanne C."/>
            <person name="Gautier V."/>
            <person name="Ament-Velasquez S.L."/>
            <person name="Kruys A."/>
            <person name="Hutchinson M.I."/>
            <person name="Powell A.J."/>
            <person name="Barry K."/>
            <person name="Miller A.N."/>
            <person name="Grigoriev I.V."/>
            <person name="Debuchy R."/>
            <person name="Gladieux P."/>
            <person name="Hiltunen Thoren M."/>
            <person name="Johannesson H."/>
        </authorList>
    </citation>
    <scope>NUCLEOTIDE SEQUENCE</scope>
    <source>
        <strain evidence="1">CBS 118394</strain>
    </source>
</reference>
<proteinExistence type="predicted"/>
<gene>
    <name evidence="1" type="ORF">B0H66DRAFT_592223</name>
</gene>
<evidence type="ECO:0000313" key="1">
    <source>
        <dbReference type="EMBL" id="KAK3315963.1"/>
    </source>
</evidence>
<evidence type="ECO:0000313" key="2">
    <source>
        <dbReference type="Proteomes" id="UP001283341"/>
    </source>
</evidence>
<dbReference type="Proteomes" id="UP001283341">
    <property type="component" value="Unassembled WGS sequence"/>
</dbReference>
<keyword evidence="2" id="KW-1185">Reference proteome</keyword>